<proteinExistence type="predicted"/>
<evidence type="ECO:0000313" key="2">
    <source>
        <dbReference type="Proteomes" id="UP000001542"/>
    </source>
</evidence>
<dbReference type="VEuPathDB" id="TrichDB:TVAG_158240"/>
<reference evidence="1" key="2">
    <citation type="journal article" date="2007" name="Science">
        <title>Draft genome sequence of the sexually transmitted pathogen Trichomonas vaginalis.</title>
        <authorList>
            <person name="Carlton J.M."/>
            <person name="Hirt R.P."/>
            <person name="Silva J.C."/>
            <person name="Delcher A.L."/>
            <person name="Schatz M."/>
            <person name="Zhao Q."/>
            <person name="Wortman J.R."/>
            <person name="Bidwell S.L."/>
            <person name="Alsmark U.C.M."/>
            <person name="Besteiro S."/>
            <person name="Sicheritz-Ponten T."/>
            <person name="Noel C.J."/>
            <person name="Dacks J.B."/>
            <person name="Foster P.G."/>
            <person name="Simillion C."/>
            <person name="Van de Peer Y."/>
            <person name="Miranda-Saavedra D."/>
            <person name="Barton G.J."/>
            <person name="Westrop G.D."/>
            <person name="Mueller S."/>
            <person name="Dessi D."/>
            <person name="Fiori P.L."/>
            <person name="Ren Q."/>
            <person name="Paulsen I."/>
            <person name="Zhang H."/>
            <person name="Bastida-Corcuera F.D."/>
            <person name="Simoes-Barbosa A."/>
            <person name="Brown M.T."/>
            <person name="Hayes R.D."/>
            <person name="Mukherjee M."/>
            <person name="Okumura C.Y."/>
            <person name="Schneider R."/>
            <person name="Smith A.J."/>
            <person name="Vanacova S."/>
            <person name="Villalvazo M."/>
            <person name="Haas B.J."/>
            <person name="Pertea M."/>
            <person name="Feldblyum T.V."/>
            <person name="Utterback T.R."/>
            <person name="Shu C.L."/>
            <person name="Osoegawa K."/>
            <person name="de Jong P.J."/>
            <person name="Hrdy I."/>
            <person name="Horvathova L."/>
            <person name="Zubacova Z."/>
            <person name="Dolezal P."/>
            <person name="Malik S.B."/>
            <person name="Logsdon J.M. Jr."/>
            <person name="Henze K."/>
            <person name="Gupta A."/>
            <person name="Wang C.C."/>
            <person name="Dunne R.L."/>
            <person name="Upcroft J.A."/>
            <person name="Upcroft P."/>
            <person name="White O."/>
            <person name="Salzberg S.L."/>
            <person name="Tang P."/>
            <person name="Chiu C.-H."/>
            <person name="Lee Y.-S."/>
            <person name="Embley T.M."/>
            <person name="Coombs G.H."/>
            <person name="Mottram J.C."/>
            <person name="Tachezy J."/>
            <person name="Fraser-Liggett C.M."/>
            <person name="Johnson P.J."/>
        </authorList>
    </citation>
    <scope>NUCLEOTIDE SEQUENCE [LARGE SCALE GENOMIC DNA]</scope>
    <source>
        <strain evidence="1">G3</strain>
    </source>
</reference>
<dbReference type="EMBL" id="DS114325">
    <property type="protein sequence ID" value="EAX88311.1"/>
    <property type="molecule type" value="Genomic_DNA"/>
</dbReference>
<dbReference type="VEuPathDB" id="TrichDB:TVAGG3_0332140"/>
<dbReference type="InParanoid" id="A2G3F4"/>
<organism evidence="1 2">
    <name type="scientific">Trichomonas vaginalis (strain ATCC PRA-98 / G3)</name>
    <dbReference type="NCBI Taxonomy" id="412133"/>
    <lineage>
        <taxon>Eukaryota</taxon>
        <taxon>Metamonada</taxon>
        <taxon>Parabasalia</taxon>
        <taxon>Trichomonadida</taxon>
        <taxon>Trichomonadidae</taxon>
        <taxon>Trichomonas</taxon>
    </lineage>
</organism>
<reference evidence="1" key="1">
    <citation type="submission" date="2006-10" db="EMBL/GenBank/DDBJ databases">
        <authorList>
            <person name="Amadeo P."/>
            <person name="Zhao Q."/>
            <person name="Wortman J."/>
            <person name="Fraser-Liggett C."/>
            <person name="Carlton J."/>
        </authorList>
    </citation>
    <scope>NUCLEOTIDE SEQUENCE</scope>
    <source>
        <strain evidence="1">G3</strain>
    </source>
</reference>
<accession>A2G3F4</accession>
<evidence type="ECO:0008006" key="3">
    <source>
        <dbReference type="Google" id="ProtNLM"/>
    </source>
</evidence>
<dbReference type="Proteomes" id="UP000001542">
    <property type="component" value="Unassembled WGS sequence"/>
</dbReference>
<dbReference type="KEGG" id="tva:4745967"/>
<evidence type="ECO:0000313" key="1">
    <source>
        <dbReference type="EMBL" id="EAX88311.1"/>
    </source>
</evidence>
<gene>
    <name evidence="1" type="ORF">TVAG_158240</name>
</gene>
<dbReference type="AlphaFoldDB" id="A2G3F4"/>
<sequence>MTKSSNYPFTVSIPSTLKSGSHTLNAKIIDINNHISNIVSVSFSFAIPLEFTLNNLQKNSYNKATDSSITISGSGMADLDYSISIKCQIDSTTLNANSNIQTSKPDSTFTFTGTVNFPSNFQEGSHTIYVWIYLSNGQSTTKQSKQFSFARNTPMISLSTTPKSKYTRNVDTSITISGTVSDKDADEIITVNSAFDGSSTISKSTQITVNDASNHAFSLVISFQNGFSLGSHTISIWAVDNNGKSTAKTNYPFTYVPSLSISVHNLAKDSYFKNIDTMMSITGLGDADFSSYDISIKFSIDNTEVQATPTISKSQYSYTFSASISIPSKLSESSHELRVWATSTTGSTTSKVIKTFYFYHNSPMLQISTPNGNTYIHNINKSMKIDGCVTDIDGDDVVKINAYFDGSSIVANSTTIKIQSSKSHCFSLYCPFPQTMKQGSHNIKLTAIDQLSKTTSETRTFSLKYNQPILEILEKPTDSLTIKQLKHFDIKLYIKDIDFNSKISIYFSYNKTQNVLLSNESLPNDSPLIKNYKFPIYQNSTAGTYKVYLLAYDQDGLASELRSFLITLINPSNNCCEEKVKKKNKSWINLFIFVIVDREIT</sequence>
<protein>
    <recommendedName>
        <fullName evidence="3">Bap-like</fullName>
    </recommendedName>
</protein>
<keyword evidence="2" id="KW-1185">Reference proteome</keyword>
<name>A2G3F4_TRIV3</name>
<dbReference type="RefSeq" id="XP_001301241.1">
    <property type="nucleotide sequence ID" value="XM_001301240.1"/>
</dbReference>